<dbReference type="GO" id="GO:0009295">
    <property type="term" value="C:nucleoid"/>
    <property type="evidence" value="ECO:0007669"/>
    <property type="project" value="TreeGrafter"/>
</dbReference>
<proteinExistence type="inferred from homology"/>
<keyword evidence="2" id="KW-0227">DNA damage</keyword>
<dbReference type="RefSeq" id="WP_105886953.1">
    <property type="nucleotide sequence ID" value="NZ_CP089175.1"/>
</dbReference>
<evidence type="ECO:0000256" key="2">
    <source>
        <dbReference type="HAMAP-Rule" id="MF_00984"/>
    </source>
</evidence>
<dbReference type="PANTHER" id="PTHR10302">
    <property type="entry name" value="SINGLE-STRANDED DNA-BINDING PROTEIN"/>
    <property type="match status" value="1"/>
</dbReference>
<evidence type="ECO:0000256" key="1">
    <source>
        <dbReference type="ARBA" id="ARBA00023125"/>
    </source>
</evidence>
<dbReference type="PROSITE" id="PS50935">
    <property type="entry name" value="SSB"/>
    <property type="match status" value="1"/>
</dbReference>
<dbReference type="Gene3D" id="2.40.50.140">
    <property type="entry name" value="Nucleic acid-binding proteins"/>
    <property type="match status" value="1"/>
</dbReference>
<gene>
    <name evidence="5" type="primary">ssb_2</name>
    <name evidence="5" type="ORF">BV163_01387</name>
</gene>
<comment type="caution">
    <text evidence="2">Lacks conserved residue(s) required for the propagation of feature annotation.</text>
</comment>
<feature type="short sequence motif" description="Important for interaction with partner proteins" evidence="2">
    <location>
        <begin position="140"/>
        <end position="145"/>
    </location>
</feature>
<dbReference type="CDD" id="cd04496">
    <property type="entry name" value="SSB_OBF"/>
    <property type="match status" value="1"/>
</dbReference>
<comment type="function">
    <text evidence="2">Plays an important role in DNA replication, recombination and repair. Binds to ssDNA and to an array of partner proteins to recruit them to their sites of action during DNA metabolism.</text>
</comment>
<keyword evidence="2" id="KW-0234">DNA repair</keyword>
<dbReference type="PIRSF" id="PIRSF002070">
    <property type="entry name" value="SSB"/>
    <property type="match status" value="1"/>
</dbReference>
<dbReference type="GO" id="GO:0006310">
    <property type="term" value="P:DNA recombination"/>
    <property type="evidence" value="ECO:0007669"/>
    <property type="project" value="UniProtKB-UniRule"/>
</dbReference>
<feature type="compositionally biased region" description="Polar residues" evidence="4">
    <location>
        <begin position="113"/>
        <end position="136"/>
    </location>
</feature>
<dbReference type="HAMAP" id="MF_00984">
    <property type="entry name" value="SSB"/>
    <property type="match status" value="1"/>
</dbReference>
<dbReference type="EMBL" id="MZHU01000051">
    <property type="protein sequence ID" value="PRK64601.1"/>
    <property type="molecule type" value="Genomic_DNA"/>
</dbReference>
<keyword evidence="2" id="KW-0235">DNA replication</keyword>
<dbReference type="InterPro" id="IPR000424">
    <property type="entry name" value="Primosome_PriB/ssb"/>
</dbReference>
<dbReference type="GO" id="GO:0006260">
    <property type="term" value="P:DNA replication"/>
    <property type="evidence" value="ECO:0007669"/>
    <property type="project" value="UniProtKB-UniRule"/>
</dbReference>
<dbReference type="GO" id="GO:0003697">
    <property type="term" value="F:single-stranded DNA binding"/>
    <property type="evidence" value="ECO:0007669"/>
    <property type="project" value="UniProtKB-UniRule"/>
</dbReference>
<dbReference type="SUPFAM" id="SSF50249">
    <property type="entry name" value="Nucleic acid-binding proteins"/>
    <property type="match status" value="1"/>
</dbReference>
<dbReference type="NCBIfam" id="TIGR00621">
    <property type="entry name" value="ssb"/>
    <property type="match status" value="1"/>
</dbReference>
<dbReference type="PANTHER" id="PTHR10302:SF27">
    <property type="entry name" value="SINGLE-STRANDED DNA-BINDING PROTEIN"/>
    <property type="match status" value="1"/>
</dbReference>
<name>A0A2S9S0B4_HAEIF</name>
<dbReference type="InterPro" id="IPR012340">
    <property type="entry name" value="NA-bd_OB-fold"/>
</dbReference>
<comment type="caution">
    <text evidence="5">The sequence shown here is derived from an EMBL/GenBank/DDBJ whole genome shotgun (WGS) entry which is preliminary data.</text>
</comment>
<evidence type="ECO:0000313" key="5">
    <source>
        <dbReference type="EMBL" id="PRK64601.1"/>
    </source>
</evidence>
<dbReference type="GO" id="GO:0006281">
    <property type="term" value="P:DNA repair"/>
    <property type="evidence" value="ECO:0007669"/>
    <property type="project" value="UniProtKB-UniRule"/>
</dbReference>
<organism evidence="5">
    <name type="scientific">Haemophilus influenzae</name>
    <dbReference type="NCBI Taxonomy" id="727"/>
    <lineage>
        <taxon>Bacteria</taxon>
        <taxon>Pseudomonadati</taxon>
        <taxon>Pseudomonadota</taxon>
        <taxon>Gammaproteobacteria</taxon>
        <taxon>Pasteurellales</taxon>
        <taxon>Pasteurellaceae</taxon>
        <taxon>Haemophilus</taxon>
    </lineage>
</organism>
<feature type="region of interest" description="Disordered" evidence="4">
    <location>
        <begin position="107"/>
        <end position="145"/>
    </location>
</feature>
<sequence length="145" mass="16263">MAINTNIVILTGHLGADPEIRQFQNSGQIATLNLAVGDDYRDQQKNIVNRTHWITVVIHGNYSDVARQYLHKGSKVTVTGKLVQENWQDQNGNNRSTLKVAARSFEMHDSRTNNEQIQSKSSTQPQEKPTAASVQNDGFDDEIPF</sequence>
<keyword evidence="1 2" id="KW-0238">DNA-binding</keyword>
<protein>
    <recommendedName>
        <fullName evidence="2 3">Single-stranded DNA-binding protein</fullName>
        <shortName evidence="2">SSB</shortName>
    </recommendedName>
</protein>
<evidence type="ECO:0000256" key="4">
    <source>
        <dbReference type="SAM" id="MobiDB-lite"/>
    </source>
</evidence>
<comment type="subunit">
    <text evidence="2">Homotetramer.</text>
</comment>
<reference evidence="5" key="1">
    <citation type="submission" date="2017-02" db="EMBL/GenBank/DDBJ databases">
        <title>Haemophilus influenzae in COPD genome sequencing project.</title>
        <authorList>
            <person name="Murphy T.F."/>
            <person name="Kong Y."/>
            <person name="Nadendla S."/>
            <person name="Tettelin H."/>
            <person name="Pettigrew M."/>
        </authorList>
    </citation>
    <scope>NUCLEOTIDE SEQUENCE [LARGE SCALE GENOMIC DNA]</scope>
    <source>
        <strain evidence="5">84P15H4</strain>
    </source>
</reference>
<dbReference type="AlphaFoldDB" id="A0A2S9S0B4"/>
<evidence type="ECO:0000256" key="3">
    <source>
        <dbReference type="PIRNR" id="PIRNR002070"/>
    </source>
</evidence>
<dbReference type="Pfam" id="PF00436">
    <property type="entry name" value="SSB"/>
    <property type="match status" value="1"/>
</dbReference>
<keyword evidence="2" id="KW-0233">DNA recombination</keyword>
<accession>A0A2S9S0B4</accession>
<dbReference type="InterPro" id="IPR011344">
    <property type="entry name" value="ssDNA-bd"/>
</dbReference>